<evidence type="ECO:0000313" key="1">
    <source>
        <dbReference type="EMBL" id="QEX18550.1"/>
    </source>
</evidence>
<organism evidence="1 2">
    <name type="scientific">Hypericibacter terrae</name>
    <dbReference type="NCBI Taxonomy" id="2602015"/>
    <lineage>
        <taxon>Bacteria</taxon>
        <taxon>Pseudomonadati</taxon>
        <taxon>Pseudomonadota</taxon>
        <taxon>Alphaproteobacteria</taxon>
        <taxon>Rhodospirillales</taxon>
        <taxon>Dongiaceae</taxon>
        <taxon>Hypericibacter</taxon>
    </lineage>
</organism>
<reference evidence="1 2" key="1">
    <citation type="submission" date="2019-08" db="EMBL/GenBank/DDBJ databases">
        <title>Hyperibacter terrae gen. nov., sp. nov. and Hyperibacter viscosus sp. nov., two new members in the family Rhodospirillaceae isolated from the rhizosphere of Hypericum perforatum.</title>
        <authorList>
            <person name="Noviana Z."/>
        </authorList>
    </citation>
    <scope>NUCLEOTIDE SEQUENCE [LARGE SCALE GENOMIC DNA]</scope>
    <source>
        <strain evidence="1 2">R5913</strain>
    </source>
</reference>
<sequence>MTGGAGLKLRARDAADLAIIAACLQDALIRPRDMIYLAQEKRFAFVANRFLWEAAARSATAIRPGDDEGDAEFAGGETQGPVYQRVHCGVCFDRVRGVKMRGFTPAKGPEFLELLTVQAQGDAILIMFAGNATVRLEVEAVRCHFEDLGEAWPTAWRPEHAGTDEAGSDRKGPA</sequence>
<dbReference type="EMBL" id="CP042906">
    <property type="protein sequence ID" value="QEX18550.1"/>
    <property type="molecule type" value="Genomic_DNA"/>
</dbReference>
<dbReference type="InterPro" id="IPR021335">
    <property type="entry name" value="DUF2948"/>
</dbReference>
<proteinExistence type="predicted"/>
<evidence type="ECO:0000313" key="2">
    <source>
        <dbReference type="Proteomes" id="UP000326202"/>
    </source>
</evidence>
<dbReference type="RefSeq" id="WP_151178698.1">
    <property type="nucleotide sequence ID" value="NZ_CP042906.1"/>
</dbReference>
<keyword evidence="2" id="KW-1185">Reference proteome</keyword>
<dbReference type="Proteomes" id="UP000326202">
    <property type="component" value="Chromosome"/>
</dbReference>
<accession>A0A5J6MR81</accession>
<dbReference type="OrthoDB" id="7352754at2"/>
<dbReference type="Pfam" id="PF11164">
    <property type="entry name" value="DUF2948"/>
    <property type="match status" value="1"/>
</dbReference>
<name>A0A5J6MR81_9PROT</name>
<dbReference type="AlphaFoldDB" id="A0A5J6MR81"/>
<evidence type="ECO:0008006" key="3">
    <source>
        <dbReference type="Google" id="ProtNLM"/>
    </source>
</evidence>
<gene>
    <name evidence="1" type="ORF">FRZ44_38570</name>
</gene>
<protein>
    <recommendedName>
        <fullName evidence="3">DUF2948 domain-containing protein</fullName>
    </recommendedName>
</protein>
<dbReference type="KEGG" id="htq:FRZ44_38570"/>